<keyword evidence="8 12" id="KW-1133">Transmembrane helix</keyword>
<evidence type="ECO:0000256" key="10">
    <source>
        <dbReference type="ARBA" id="ARBA00023136"/>
    </source>
</evidence>
<keyword evidence="10 12" id="KW-0472">Membrane</keyword>
<evidence type="ECO:0000259" key="13">
    <source>
        <dbReference type="PROSITE" id="PS50893"/>
    </source>
</evidence>
<evidence type="ECO:0000256" key="12">
    <source>
        <dbReference type="SAM" id="Phobius"/>
    </source>
</evidence>
<dbReference type="GO" id="GO:0140359">
    <property type="term" value="F:ABC-type transporter activity"/>
    <property type="evidence" value="ECO:0007669"/>
    <property type="project" value="InterPro"/>
</dbReference>
<dbReference type="InterPro" id="IPR044746">
    <property type="entry name" value="ABCC_6TM_D1"/>
</dbReference>
<keyword evidence="7" id="KW-0067">ATP-binding</keyword>
<evidence type="ECO:0000259" key="14">
    <source>
        <dbReference type="PROSITE" id="PS50929"/>
    </source>
</evidence>
<dbReference type="InterPro" id="IPR027417">
    <property type="entry name" value="P-loop_NTPase"/>
</dbReference>
<evidence type="ECO:0000256" key="5">
    <source>
        <dbReference type="ARBA" id="ARBA00022723"/>
    </source>
</evidence>
<dbReference type="SUPFAM" id="SSF90123">
    <property type="entry name" value="ABC transporter transmembrane region"/>
    <property type="match status" value="2"/>
</dbReference>
<feature type="binding site" description="proximal binding residue" evidence="11">
    <location>
        <position position="1157"/>
    </location>
    <ligand>
        <name>heme b</name>
        <dbReference type="ChEBI" id="CHEBI:60344"/>
    </ligand>
    <ligandPart>
        <name>Fe</name>
        <dbReference type="ChEBI" id="CHEBI:18248"/>
    </ligandPart>
</feature>
<dbReference type="InterPro" id="IPR000898">
    <property type="entry name" value="Indolamine_dOase"/>
</dbReference>
<sequence length="1799" mass="200907">MEMWRKGNVHIHGFGTSLNYWSSQFIVVASTIALIVRAILLRKVGYVPATMLSTISLILAWTTAIPLNHFQHRQECRSSDIILALYLFSIIGSAINIRTMTLLNQHTQGQFRAFLAFVVFNTVGLIVEAWPRGQTEVQRKGTASRSEKANLFSRILFHYMQPLILQGFKAPLSAKDIMGVMPQRIKTENSYGVLNSRWEKAVEKSNAHSKNKRLSLFWTILITNGWSLIHCVIFRISASTCNFVPPVLLSKFLGFIGSYSTSRPQPVVLGVILAFGMFFATLVGSLFAALYVQNAMIYEQIGWSVFVGLAAAILMMPIQALLARFLTTAKSQKLKAMDERILLMNEILASIKTVKLYGWEDSFKNRVTAFRNRELSFLHRIGCVFSVLSITFRSMSLLISLVSFWVYASAGGPDFAPGEITPQRIFVSITLIDLLNRNMSMISQVITTITGLTVATRRIQKFLLAEEISENSTESIKTLPDDPLVPLVEIKDGIFAWGTEGLGVETEEEKRSREKMEDKRHRQLVKEALKAGNPVPERQVPTKKSYDPVLKGIHLTIARGSLTAVVGRVGQGKSSLLHAIIGDIYKRRGSVQVYGRIAHVAQQAWIVNATVKENIVFGYKFDQARYDSILMACALLPDIERLPAGSFYQLVNEYSVVKSSNRQEEAKSTVSAGIEELINDTDDDTDTSTDDEDGKDAKTLTIKKDDKGLLTEEEEMVHGNVARHIYRVYAKAASYKYSILVICLFIFMQSLQIGTNIWLKHWANVAGTGRHTLAEILAVYIILVASYIATNAIVTYIVNRFSSDVYNIDEYMPVNFIQFIETLAGVTTIRAFAVQDRFIHENATKADASANAYFSWMTMNRWLQIRLESLGALVVLAAALFAILRRQTLGAANVGLQLAYAMSVTQTIAWLVRSYCDLNSLPASLAVPWQTIADMLEIQPVLTHAAVVMWNRRLLDKDWPRVLSNMDTLVTFSGSSDESWFYLVTTAIEATGAPVLDKILTAIQLVRENNTAALNQELERFAENMAVAGLLNGVRYVGIDNGEYKRLAGGSAAQSSLIHALDIAFGVEHHPPGLRSKKNTEQTNGATPIGVHSASTNGFMPVPKVRNSYNDASNEVANIRQHVKDKACGDRTDPQVEKLIMIFDECVHQINVFRDVHIQMLRSKGKLERKPVVNPAKGFSKRSSILYPREFNFGAPHGLAKKPEEGNGVVRGTGGTDLIPFLRQFRNETSDSKIVPTSPITARMTFRPLGHNCYKNISGVVFNHSRAPLPLCISPAMPKSYAHDFLSGQIANLVKETALMEEIDSPPNAAPETEPAWKDDRRHLDRPVETKGTWLHKAFRGSREKDLGDGWNKLCARVDDGHVAKYDVNVASLLLCLSSASYLKGPLSTDYRRWFARGVEDLEAQTDANMYDGPYADYHIVGNAIVLVFKGTNNTQEVIEDLKIFQHKDNSDPCKGGQCKQTCNRHTDSSAIGCGDHCVRGCDQHGEYLRGNTHMGFYNLLFKTTHHPHKKVGCKNRTHYTEGPACAFKTIMEGVLCMALFGCGRQPGGSQSINLWITGHSLGGALASLCMARLQTIVEEEDPIVRGLSDNEKKLFVGQTVLDVMTAQLLKTVFNDESARNMHHCRQCRHCSGARASNDDEGDGECGQCEPCKKEKCERYLNWDIETKRMLVLRDCYTFASPKVGNGTFAQQFERNRTEWARQSPDRPVKAVESQYWRVVVDDDPVPNQPPAFAGYQHAGELCPAPTPPTRFQKMKWYQRIFEIAKSPVEWYGGAHYAATYYDSLSLLRAQEVKKAKTQ</sequence>
<dbReference type="GO" id="GO:0016887">
    <property type="term" value="F:ATP hydrolysis activity"/>
    <property type="evidence" value="ECO:0007669"/>
    <property type="project" value="InterPro"/>
</dbReference>
<dbReference type="GO" id="GO:0016702">
    <property type="term" value="F:oxidoreductase activity, acting on single donors with incorporation of molecular oxygen, incorporation of two atoms of oxygen"/>
    <property type="evidence" value="ECO:0007669"/>
    <property type="project" value="UniProtKB-ARBA"/>
</dbReference>
<evidence type="ECO:0000256" key="3">
    <source>
        <dbReference type="ARBA" id="ARBA00022448"/>
    </source>
</evidence>
<feature type="transmembrane region" description="Helical" evidence="12">
    <location>
        <begin position="20"/>
        <end position="40"/>
    </location>
</feature>
<keyword evidence="6" id="KW-0547">Nucleotide-binding</keyword>
<dbReference type="SUPFAM" id="SSF53474">
    <property type="entry name" value="alpha/beta-Hydrolases"/>
    <property type="match status" value="1"/>
</dbReference>
<dbReference type="Gene3D" id="1.20.1560.10">
    <property type="entry name" value="ABC transporter type 1, transmembrane domain"/>
    <property type="match status" value="2"/>
</dbReference>
<dbReference type="GO" id="GO:0020037">
    <property type="term" value="F:heme binding"/>
    <property type="evidence" value="ECO:0007669"/>
    <property type="project" value="InterPro"/>
</dbReference>
<keyword evidence="4 12" id="KW-0812">Transmembrane</keyword>
<evidence type="ECO:0000256" key="1">
    <source>
        <dbReference type="ARBA" id="ARBA00004141"/>
    </source>
</evidence>
<evidence type="ECO:0000256" key="7">
    <source>
        <dbReference type="ARBA" id="ARBA00022840"/>
    </source>
</evidence>
<evidence type="ECO:0000256" key="2">
    <source>
        <dbReference type="ARBA" id="ARBA00007119"/>
    </source>
</evidence>
<feature type="transmembrane region" description="Helical" evidence="12">
    <location>
        <begin position="737"/>
        <end position="758"/>
    </location>
</feature>
<dbReference type="InterPro" id="IPR036640">
    <property type="entry name" value="ABC1_TM_sf"/>
</dbReference>
<accession>A0A9P8CUD6</accession>
<evidence type="ECO:0000313" key="15">
    <source>
        <dbReference type="EMBL" id="KAG9319597.1"/>
    </source>
</evidence>
<feature type="transmembrane region" description="Helical" evidence="12">
    <location>
        <begin position="81"/>
        <end position="99"/>
    </location>
</feature>
<feature type="domain" description="ABC transmembrane type-1" evidence="14">
    <location>
        <begin position="267"/>
        <end position="451"/>
    </location>
</feature>
<gene>
    <name evidence="15" type="ORF">KVV02_004552</name>
</gene>
<reference evidence="15" key="1">
    <citation type="submission" date="2021-07" db="EMBL/GenBank/DDBJ databases">
        <title>Draft genome of Mortierella alpina, strain LL118, isolated from an aspen leaf litter sample.</title>
        <authorList>
            <person name="Yang S."/>
            <person name="Vinatzer B.A."/>
        </authorList>
    </citation>
    <scope>NUCLEOTIDE SEQUENCE</scope>
    <source>
        <strain evidence="15">LL118</strain>
    </source>
</reference>
<evidence type="ECO:0000256" key="4">
    <source>
        <dbReference type="ARBA" id="ARBA00022692"/>
    </source>
</evidence>
<feature type="transmembrane region" description="Helical" evidence="12">
    <location>
        <begin position="111"/>
        <end position="130"/>
    </location>
</feature>
<keyword evidence="11" id="KW-0349">Heme</keyword>
<feature type="domain" description="ABC transmembrane type-1" evidence="14">
    <location>
        <begin position="818"/>
        <end position="920"/>
    </location>
</feature>
<organism evidence="15 16">
    <name type="scientific">Mortierella alpina</name>
    <name type="common">Oleaginous fungus</name>
    <name type="synonym">Mortierella renispora</name>
    <dbReference type="NCBI Taxonomy" id="64518"/>
    <lineage>
        <taxon>Eukaryota</taxon>
        <taxon>Fungi</taxon>
        <taxon>Fungi incertae sedis</taxon>
        <taxon>Mucoromycota</taxon>
        <taxon>Mortierellomycotina</taxon>
        <taxon>Mortierellomycetes</taxon>
        <taxon>Mortierellales</taxon>
        <taxon>Mortierellaceae</taxon>
        <taxon>Mortierella</taxon>
    </lineage>
</organism>
<feature type="transmembrane region" description="Helical" evidence="12">
    <location>
        <begin position="778"/>
        <end position="798"/>
    </location>
</feature>
<dbReference type="GO" id="GO:0012505">
    <property type="term" value="C:endomembrane system"/>
    <property type="evidence" value="ECO:0007669"/>
    <property type="project" value="UniProtKB-SubCell"/>
</dbReference>
<dbReference type="Gene3D" id="3.40.50.300">
    <property type="entry name" value="P-loop containing nucleotide triphosphate hydrolases"/>
    <property type="match status" value="1"/>
</dbReference>
<feature type="transmembrane region" description="Helical" evidence="12">
    <location>
        <begin position="214"/>
        <end position="237"/>
    </location>
</feature>
<protein>
    <submittedName>
        <fullName evidence="15">Uncharacterized protein</fullName>
    </submittedName>
</protein>
<evidence type="ECO:0000313" key="16">
    <source>
        <dbReference type="Proteomes" id="UP000717515"/>
    </source>
</evidence>
<dbReference type="SUPFAM" id="SSF140959">
    <property type="entry name" value="Indolic compounds 2,3-dioxygenase-like"/>
    <property type="match status" value="1"/>
</dbReference>
<proteinExistence type="inferred from homology"/>
<keyword evidence="5 11" id="KW-0479">Metal-binding</keyword>
<comment type="caution">
    <text evidence="15">The sequence shown here is derived from an EMBL/GenBank/DDBJ whole genome shotgun (WGS) entry which is preliminary data.</text>
</comment>
<feature type="transmembrane region" description="Helical" evidence="12">
    <location>
        <begin position="865"/>
        <end position="884"/>
    </location>
</feature>
<dbReference type="GO" id="GO:0046872">
    <property type="term" value="F:metal ion binding"/>
    <property type="evidence" value="ECO:0007669"/>
    <property type="project" value="UniProtKB-KW"/>
</dbReference>
<dbReference type="Pfam" id="PF01231">
    <property type="entry name" value="IDO"/>
    <property type="match status" value="1"/>
</dbReference>
<evidence type="ECO:0000256" key="8">
    <source>
        <dbReference type="ARBA" id="ARBA00022989"/>
    </source>
</evidence>
<evidence type="ECO:0000256" key="11">
    <source>
        <dbReference type="PIRSR" id="PIRSR600898-1"/>
    </source>
</evidence>
<feature type="transmembrane region" description="Helical" evidence="12">
    <location>
        <begin position="267"/>
        <end position="291"/>
    </location>
</feature>
<dbReference type="CDD" id="cd18579">
    <property type="entry name" value="ABC_6TM_ABCC_D1"/>
    <property type="match status" value="1"/>
</dbReference>
<dbReference type="InterPro" id="IPR029058">
    <property type="entry name" value="AB_hydrolase_fold"/>
</dbReference>
<feature type="domain" description="ABC transporter" evidence="13">
    <location>
        <begin position="535"/>
        <end position="755"/>
    </location>
</feature>
<dbReference type="Pfam" id="PF00664">
    <property type="entry name" value="ABC_membrane"/>
    <property type="match status" value="2"/>
</dbReference>
<dbReference type="PROSITE" id="PS50893">
    <property type="entry name" value="ABC_TRANSPORTER_2"/>
    <property type="match status" value="1"/>
</dbReference>
<dbReference type="GO" id="GO:0000329">
    <property type="term" value="C:fungal-type vacuole membrane"/>
    <property type="evidence" value="ECO:0007669"/>
    <property type="project" value="UniProtKB-ARBA"/>
</dbReference>
<comment type="subcellular location">
    <subcellularLocation>
        <location evidence="1">Membrane</location>
        <topology evidence="1">Multi-pass membrane protein</topology>
    </subcellularLocation>
</comment>
<evidence type="ECO:0000256" key="6">
    <source>
        <dbReference type="ARBA" id="ARBA00022741"/>
    </source>
</evidence>
<keyword evidence="3" id="KW-0813">Transport</keyword>
<dbReference type="EMBL" id="JAIFTL010000414">
    <property type="protein sequence ID" value="KAG9319597.1"/>
    <property type="molecule type" value="Genomic_DNA"/>
</dbReference>
<evidence type="ECO:0000256" key="9">
    <source>
        <dbReference type="ARBA" id="ARBA00023004"/>
    </source>
</evidence>
<dbReference type="PANTHER" id="PTHR24223">
    <property type="entry name" value="ATP-BINDING CASSETTE SUB-FAMILY C"/>
    <property type="match status" value="1"/>
</dbReference>
<dbReference type="GO" id="GO:0019441">
    <property type="term" value="P:L-tryptophan catabolic process to kynurenine"/>
    <property type="evidence" value="ECO:0007669"/>
    <property type="project" value="InterPro"/>
</dbReference>
<comment type="similarity">
    <text evidence="2">Belongs to the indoleamine 2,3-dioxygenase family.</text>
</comment>
<dbReference type="GO" id="GO:0006629">
    <property type="term" value="P:lipid metabolic process"/>
    <property type="evidence" value="ECO:0007669"/>
    <property type="project" value="InterPro"/>
</dbReference>
<keyword evidence="9 11" id="KW-0408">Iron</keyword>
<dbReference type="InterPro" id="IPR003439">
    <property type="entry name" value="ABC_transporter-like_ATP-bd"/>
</dbReference>
<dbReference type="InterPro" id="IPR050173">
    <property type="entry name" value="ABC_transporter_C-like"/>
</dbReference>
<dbReference type="Pfam" id="PF00005">
    <property type="entry name" value="ABC_tran"/>
    <property type="match status" value="1"/>
</dbReference>
<dbReference type="InterPro" id="IPR002921">
    <property type="entry name" value="Fungal_lipase-type"/>
</dbReference>
<dbReference type="InterPro" id="IPR037217">
    <property type="entry name" value="Trp/Indoleamine_2_3_dOase-like"/>
</dbReference>
<feature type="transmembrane region" description="Helical" evidence="12">
    <location>
        <begin position="303"/>
        <end position="327"/>
    </location>
</feature>
<dbReference type="Gene3D" id="1.20.58.480">
    <property type="match status" value="1"/>
</dbReference>
<dbReference type="PROSITE" id="PS50929">
    <property type="entry name" value="ABC_TM1F"/>
    <property type="match status" value="2"/>
</dbReference>
<dbReference type="Pfam" id="PF01764">
    <property type="entry name" value="Lipase_3"/>
    <property type="match status" value="2"/>
</dbReference>
<name>A0A9P8CUD6_MORAP</name>
<dbReference type="SUPFAM" id="SSF52540">
    <property type="entry name" value="P-loop containing nucleoside triphosphate hydrolases"/>
    <property type="match status" value="1"/>
</dbReference>
<dbReference type="Gene3D" id="3.40.50.1820">
    <property type="entry name" value="alpha/beta hydrolase"/>
    <property type="match status" value="1"/>
</dbReference>
<dbReference type="GO" id="GO:0005524">
    <property type="term" value="F:ATP binding"/>
    <property type="evidence" value="ECO:0007669"/>
    <property type="project" value="UniProtKB-KW"/>
</dbReference>
<dbReference type="InterPro" id="IPR011527">
    <property type="entry name" value="ABC1_TM_dom"/>
</dbReference>
<dbReference type="Proteomes" id="UP000717515">
    <property type="component" value="Unassembled WGS sequence"/>
</dbReference>
<feature type="transmembrane region" description="Helical" evidence="12">
    <location>
        <begin position="46"/>
        <end position="69"/>
    </location>
</feature>